<dbReference type="Gene3D" id="3.80.10.10">
    <property type="entry name" value="Ribonuclease Inhibitor"/>
    <property type="match status" value="1"/>
</dbReference>
<reference evidence="1" key="1">
    <citation type="submission" date="2021-02" db="EMBL/GenBank/DDBJ databases">
        <authorList>
            <person name="Nowell W R."/>
        </authorList>
    </citation>
    <scope>NUCLEOTIDE SEQUENCE</scope>
</reference>
<evidence type="ECO:0000313" key="2">
    <source>
        <dbReference type="Proteomes" id="UP000663845"/>
    </source>
</evidence>
<dbReference type="AlphaFoldDB" id="A0A814UBE7"/>
<organism evidence="1 2">
    <name type="scientific">Adineta steineri</name>
    <dbReference type="NCBI Taxonomy" id="433720"/>
    <lineage>
        <taxon>Eukaryota</taxon>
        <taxon>Metazoa</taxon>
        <taxon>Spiralia</taxon>
        <taxon>Gnathifera</taxon>
        <taxon>Rotifera</taxon>
        <taxon>Eurotatoria</taxon>
        <taxon>Bdelloidea</taxon>
        <taxon>Adinetida</taxon>
        <taxon>Adinetidae</taxon>
        <taxon>Adineta</taxon>
    </lineage>
</organism>
<gene>
    <name evidence="1" type="ORF">JYZ213_LOCUS25303</name>
</gene>
<dbReference type="Proteomes" id="UP000663845">
    <property type="component" value="Unassembled WGS sequence"/>
</dbReference>
<dbReference type="EMBL" id="CAJNOG010000322">
    <property type="protein sequence ID" value="CAF1172624.1"/>
    <property type="molecule type" value="Genomic_DNA"/>
</dbReference>
<sequence length="238" mass="27244">MVLLNLSYTTCFLQEPVSDYICCLPLSLVDLCLSGTQVYNTNILIRALTRLVNLQHLRLNGLATITDDALDKILCVIGSRLKTLEMNGYITVGILTDRSVEHIVRYCSSLEQISLNLLSFTSTLDSLYDLFSSSKRALQLHTISLSSFRNINERVLWCLAENCLNIKLLELSGIPCVSDGLISSLKHCTFKINKKRSYSIQRHTMNLSRVQSRVLYKNKFREIHCAYIKYDYRLSHEH</sequence>
<protein>
    <submittedName>
        <fullName evidence="1">Uncharacterized protein</fullName>
    </submittedName>
</protein>
<name>A0A814UBE7_9BILA</name>
<comment type="caution">
    <text evidence="1">The sequence shown here is derived from an EMBL/GenBank/DDBJ whole genome shotgun (WGS) entry which is preliminary data.</text>
</comment>
<evidence type="ECO:0000313" key="1">
    <source>
        <dbReference type="EMBL" id="CAF1172624.1"/>
    </source>
</evidence>
<dbReference type="SUPFAM" id="SSF52047">
    <property type="entry name" value="RNI-like"/>
    <property type="match status" value="1"/>
</dbReference>
<proteinExistence type="predicted"/>
<accession>A0A814UBE7</accession>
<dbReference type="InterPro" id="IPR032675">
    <property type="entry name" value="LRR_dom_sf"/>
</dbReference>